<organism evidence="1 2">
    <name type="scientific">Gallibacterium salpingitidis</name>
    <dbReference type="NCBI Taxonomy" id="505341"/>
    <lineage>
        <taxon>Bacteria</taxon>
        <taxon>Pseudomonadati</taxon>
        <taxon>Pseudomonadota</taxon>
        <taxon>Gammaproteobacteria</taxon>
        <taxon>Pasteurellales</taxon>
        <taxon>Pasteurellaceae</taxon>
        <taxon>Gallibacterium</taxon>
    </lineage>
</organism>
<evidence type="ECO:0008006" key="3">
    <source>
        <dbReference type="Google" id="ProtNLM"/>
    </source>
</evidence>
<dbReference type="Gene3D" id="1.10.238.160">
    <property type="match status" value="1"/>
</dbReference>
<dbReference type="OrthoDB" id="8455288at2"/>
<name>A0A1A7P1T9_9PAST</name>
<evidence type="ECO:0000313" key="2">
    <source>
        <dbReference type="Proteomes" id="UP000092649"/>
    </source>
</evidence>
<dbReference type="Pfam" id="PF05930">
    <property type="entry name" value="Phage_AlpA"/>
    <property type="match status" value="1"/>
</dbReference>
<evidence type="ECO:0000313" key="1">
    <source>
        <dbReference type="EMBL" id="OBW95199.1"/>
    </source>
</evidence>
<reference evidence="1 2" key="1">
    <citation type="submission" date="2014-11" db="EMBL/GenBank/DDBJ databases">
        <title>Pan-genome of Gallibacterium spp.</title>
        <authorList>
            <person name="Kudirkiene E."/>
            <person name="Bojesen A.M."/>
        </authorList>
    </citation>
    <scope>NUCLEOTIDE SEQUENCE [LARGE SCALE GENOMIC DNA]</scope>
    <source>
        <strain evidence="1 2">F150</strain>
    </source>
</reference>
<dbReference type="RefSeq" id="WP_066106402.1">
    <property type="nucleotide sequence ID" value="NZ_JTJL01000014.1"/>
</dbReference>
<protein>
    <recommendedName>
        <fullName evidence="3">Transcriptional regulator</fullName>
    </recommendedName>
</protein>
<gene>
    <name evidence="1" type="ORF">QS62_04220</name>
</gene>
<proteinExistence type="predicted"/>
<dbReference type="InterPro" id="IPR010260">
    <property type="entry name" value="AlpA"/>
</dbReference>
<comment type="caution">
    <text evidence="1">The sequence shown here is derived from an EMBL/GenBank/DDBJ whole genome shotgun (WGS) entry which is preliminary data.</text>
</comment>
<sequence length="68" mass="7934">MINQDLENHTLITKKQVLAHIGLGNTKLTEMVNNNEFPQPIRFSSNCIRWKLSEVLQWIEDKANSRNL</sequence>
<keyword evidence="2" id="KW-1185">Reference proteome</keyword>
<dbReference type="Proteomes" id="UP000092649">
    <property type="component" value="Unassembled WGS sequence"/>
</dbReference>
<dbReference type="EMBL" id="JTJL01000014">
    <property type="protein sequence ID" value="OBW95199.1"/>
    <property type="molecule type" value="Genomic_DNA"/>
</dbReference>
<accession>A0A1A7P1T9</accession>
<dbReference type="AlphaFoldDB" id="A0A1A7P1T9"/>